<comment type="subcellular location">
    <subcellularLocation>
        <location evidence="1">Membrane</location>
        <topology evidence="1">Multi-pass membrane protein</topology>
    </subcellularLocation>
</comment>
<evidence type="ECO:0000313" key="8">
    <source>
        <dbReference type="EMBL" id="NYD36281.1"/>
    </source>
</evidence>
<evidence type="ECO:0000256" key="1">
    <source>
        <dbReference type="ARBA" id="ARBA00004141"/>
    </source>
</evidence>
<feature type="transmembrane region" description="Helical" evidence="7">
    <location>
        <begin position="196"/>
        <end position="214"/>
    </location>
</feature>
<comment type="caution">
    <text evidence="8">The sequence shown here is derived from an EMBL/GenBank/DDBJ whole genome shotgun (WGS) entry which is preliminary data.</text>
</comment>
<evidence type="ECO:0000313" key="9">
    <source>
        <dbReference type="Proteomes" id="UP000535890"/>
    </source>
</evidence>
<evidence type="ECO:0000256" key="3">
    <source>
        <dbReference type="ARBA" id="ARBA00022692"/>
    </source>
</evidence>
<name>A0A7Y9DVP5_9PSEU</name>
<dbReference type="GO" id="GO:0005886">
    <property type="term" value="C:plasma membrane"/>
    <property type="evidence" value="ECO:0007669"/>
    <property type="project" value="TreeGrafter"/>
</dbReference>
<reference evidence="8 9" key="1">
    <citation type="submission" date="2020-07" db="EMBL/GenBank/DDBJ databases">
        <title>Sequencing the genomes of 1000 actinobacteria strains.</title>
        <authorList>
            <person name="Klenk H.-P."/>
        </authorList>
    </citation>
    <scope>NUCLEOTIDE SEQUENCE [LARGE SCALE GENOMIC DNA]</scope>
    <source>
        <strain evidence="8 9">DSM 45772</strain>
    </source>
</reference>
<keyword evidence="5 7" id="KW-0472">Membrane</keyword>
<dbReference type="AlphaFoldDB" id="A0A7Y9DVP5"/>
<feature type="region of interest" description="Disordered" evidence="6">
    <location>
        <begin position="1"/>
        <end position="36"/>
    </location>
</feature>
<evidence type="ECO:0000256" key="2">
    <source>
        <dbReference type="ARBA" id="ARBA00005587"/>
    </source>
</evidence>
<gene>
    <name evidence="8" type="ORF">BJ983_002383</name>
</gene>
<dbReference type="InterPro" id="IPR047623">
    <property type="entry name" value="SatP"/>
</dbReference>
<sequence>MSTTDAPPESDPATDGFGRHEAAPRHGRPGERDGATDDVLDRTSIVLRAYASPLPLGLFAFAIGNVLLAVTHLGGFSPEDTRVVMIMLATFIALPQFLAAVLGFLTREPLVATLLGLLAVTWPTDVVVQEYTGATTSAPRGVLFCALAGVLVLMAIPGLTSKPLFSVVLLSAALRFVAGGLYDLTASTAWERVSGIVAIVVAALAAYLATALVLEDVRHRTVLPVGRLGGTESRTAMEAGLAEQTRSLPHEAGVRAQL</sequence>
<dbReference type="GO" id="GO:0015360">
    <property type="term" value="F:acetate:proton symporter activity"/>
    <property type="evidence" value="ECO:0007669"/>
    <property type="project" value="TreeGrafter"/>
</dbReference>
<dbReference type="RefSeq" id="WP_179793980.1">
    <property type="nucleotide sequence ID" value="NZ_BAABHP010000007.1"/>
</dbReference>
<dbReference type="PANTHER" id="PTHR30178:SF3">
    <property type="entry name" value="SUCCINATE-ACETATE_PROTON SYMPORTER SATP"/>
    <property type="match status" value="1"/>
</dbReference>
<keyword evidence="3 7" id="KW-0812">Transmembrane</keyword>
<feature type="transmembrane region" description="Helical" evidence="7">
    <location>
        <begin position="140"/>
        <end position="158"/>
    </location>
</feature>
<evidence type="ECO:0000256" key="4">
    <source>
        <dbReference type="ARBA" id="ARBA00022989"/>
    </source>
</evidence>
<comment type="similarity">
    <text evidence="2">Belongs to the acetate uptake transporter (AceTr) (TC 2.A.96) family.</text>
</comment>
<dbReference type="Proteomes" id="UP000535890">
    <property type="component" value="Unassembled WGS sequence"/>
</dbReference>
<evidence type="ECO:0000256" key="6">
    <source>
        <dbReference type="SAM" id="MobiDB-lite"/>
    </source>
</evidence>
<keyword evidence="9" id="KW-1185">Reference proteome</keyword>
<accession>A0A7Y9DVP5</accession>
<organism evidence="8 9">
    <name type="scientific">Actinomycetospora corticicola</name>
    <dbReference type="NCBI Taxonomy" id="663602"/>
    <lineage>
        <taxon>Bacteria</taxon>
        <taxon>Bacillati</taxon>
        <taxon>Actinomycetota</taxon>
        <taxon>Actinomycetes</taxon>
        <taxon>Pseudonocardiales</taxon>
        <taxon>Pseudonocardiaceae</taxon>
        <taxon>Actinomycetospora</taxon>
    </lineage>
</organism>
<keyword evidence="4 7" id="KW-1133">Transmembrane helix</keyword>
<dbReference type="Pfam" id="PF01184">
    <property type="entry name" value="Gpr1_Fun34_YaaH"/>
    <property type="match status" value="1"/>
</dbReference>
<evidence type="ECO:0000256" key="5">
    <source>
        <dbReference type="ARBA" id="ARBA00023136"/>
    </source>
</evidence>
<feature type="compositionally biased region" description="Basic and acidic residues" evidence="6">
    <location>
        <begin position="17"/>
        <end position="36"/>
    </location>
</feature>
<feature type="transmembrane region" description="Helical" evidence="7">
    <location>
        <begin position="56"/>
        <end position="76"/>
    </location>
</feature>
<dbReference type="EMBL" id="JACCBN010000001">
    <property type="protein sequence ID" value="NYD36281.1"/>
    <property type="molecule type" value="Genomic_DNA"/>
</dbReference>
<proteinExistence type="inferred from homology"/>
<dbReference type="InterPro" id="IPR000791">
    <property type="entry name" value="Gpr1/Fun34/SatP-like"/>
</dbReference>
<feature type="transmembrane region" description="Helical" evidence="7">
    <location>
        <begin position="83"/>
        <end position="104"/>
    </location>
</feature>
<dbReference type="GO" id="GO:0071422">
    <property type="term" value="P:succinate transmembrane transport"/>
    <property type="evidence" value="ECO:0007669"/>
    <property type="project" value="TreeGrafter"/>
</dbReference>
<protein>
    <submittedName>
        <fullName evidence="8">Uncharacterized protein</fullName>
    </submittedName>
</protein>
<evidence type="ECO:0000256" key="7">
    <source>
        <dbReference type="SAM" id="Phobius"/>
    </source>
</evidence>
<dbReference type="PANTHER" id="PTHR30178">
    <property type="entry name" value="INNER MEMBRANE PROTEIN YAAH"/>
    <property type="match status" value="1"/>
</dbReference>
<feature type="transmembrane region" description="Helical" evidence="7">
    <location>
        <begin position="110"/>
        <end position="128"/>
    </location>
</feature>